<dbReference type="Proteomes" id="UP000095463">
    <property type="component" value="Unassembled WGS sequence"/>
</dbReference>
<protein>
    <recommendedName>
        <fullName evidence="1">DUF6046 domain-containing protein</fullName>
    </recommendedName>
</protein>
<proteinExistence type="predicted"/>
<reference evidence="2 3" key="1">
    <citation type="journal article" date="2015" name="Genome Announc.">
        <title>Genome Assemblies of Three Soil-Associated Devosia species: D. insulae, D. limi, and D. soli.</title>
        <authorList>
            <person name="Hassan Y.I."/>
            <person name="Lepp D."/>
            <person name="Zhou T."/>
        </authorList>
    </citation>
    <scope>NUCLEOTIDE SEQUENCE [LARGE SCALE GENOMIC DNA]</scope>
    <source>
        <strain evidence="2 3">DS-56</strain>
    </source>
</reference>
<dbReference type="AlphaFoldDB" id="A0A1E5XW99"/>
<accession>A0A1E5XW99</accession>
<dbReference type="InterPro" id="IPR046109">
    <property type="entry name" value="DUF6046"/>
</dbReference>
<name>A0A1E5XW99_9HYPH</name>
<keyword evidence="3" id="KW-1185">Reference proteome</keyword>
<dbReference type="EMBL" id="LAJE02000051">
    <property type="protein sequence ID" value="OEO32852.1"/>
    <property type="molecule type" value="Genomic_DNA"/>
</dbReference>
<sequence length="217" mass="22110">MATPMLDGIELKAVQVIRQEIEQDYRRHRIAGLDGTVHQHIGRRSHRVTLAGVLLTATATDDLAALQKKAAAGDEVTFTADIATALDIDRMVIEAFAAEQAVGVNGQTAYAIVLAESPPLPPPAEVSAFGGLGDFGLGELGFDPGALGDLVSDIADQAGSVMELAAAAMGAIDSLTAMADLGSLGDVAKPVADALGEVGKLDDTVASVRAAAAKLLG</sequence>
<evidence type="ECO:0000313" key="3">
    <source>
        <dbReference type="Proteomes" id="UP000095463"/>
    </source>
</evidence>
<feature type="domain" description="DUF6046" evidence="1">
    <location>
        <begin position="24"/>
        <end position="113"/>
    </location>
</feature>
<organism evidence="2 3">
    <name type="scientific">Devosia insulae DS-56</name>
    <dbReference type="NCBI Taxonomy" id="1116389"/>
    <lineage>
        <taxon>Bacteria</taxon>
        <taxon>Pseudomonadati</taxon>
        <taxon>Pseudomonadota</taxon>
        <taxon>Alphaproteobacteria</taxon>
        <taxon>Hyphomicrobiales</taxon>
        <taxon>Devosiaceae</taxon>
        <taxon>Devosia</taxon>
    </lineage>
</organism>
<dbReference type="Pfam" id="PF19512">
    <property type="entry name" value="DUF6046"/>
    <property type="match status" value="1"/>
</dbReference>
<gene>
    <name evidence="2" type="ORF">VW23_009500</name>
</gene>
<dbReference type="RefSeq" id="WP_069908007.1">
    <property type="nucleotide sequence ID" value="NZ_LAJE02000051.1"/>
</dbReference>
<evidence type="ECO:0000313" key="2">
    <source>
        <dbReference type="EMBL" id="OEO32852.1"/>
    </source>
</evidence>
<evidence type="ECO:0000259" key="1">
    <source>
        <dbReference type="Pfam" id="PF19512"/>
    </source>
</evidence>
<comment type="caution">
    <text evidence="2">The sequence shown here is derived from an EMBL/GenBank/DDBJ whole genome shotgun (WGS) entry which is preliminary data.</text>
</comment>